<evidence type="ECO:0000256" key="4">
    <source>
        <dbReference type="ARBA" id="ARBA00023065"/>
    </source>
</evidence>
<comment type="subcellular location">
    <subcellularLocation>
        <location evidence="1">Cell membrane</location>
        <topology evidence="1">Peripheral membrane protein</topology>
    </subcellularLocation>
</comment>
<evidence type="ECO:0000259" key="7">
    <source>
        <dbReference type="Pfam" id="PF02823"/>
    </source>
</evidence>
<feature type="domain" description="ATP synthase F1 complex delta/epsilon subunit N-terminal" evidence="7">
    <location>
        <begin position="3"/>
        <end position="81"/>
    </location>
</feature>
<keyword evidence="4" id="KW-0406">Ion transport</keyword>
<dbReference type="CDD" id="cd12152">
    <property type="entry name" value="F1-ATPase_delta"/>
    <property type="match status" value="1"/>
</dbReference>
<keyword evidence="3" id="KW-0813">Transport</keyword>
<dbReference type="InterPro" id="IPR001469">
    <property type="entry name" value="ATP_synth_F1_dsu/esu"/>
</dbReference>
<evidence type="ECO:0000256" key="2">
    <source>
        <dbReference type="ARBA" id="ARBA00005712"/>
    </source>
</evidence>
<evidence type="ECO:0000313" key="8">
    <source>
        <dbReference type="EMBL" id="MFC3688155.1"/>
    </source>
</evidence>
<evidence type="ECO:0000313" key="9">
    <source>
        <dbReference type="Proteomes" id="UP001595685"/>
    </source>
</evidence>
<evidence type="ECO:0000256" key="5">
    <source>
        <dbReference type="ARBA" id="ARBA00023136"/>
    </source>
</evidence>
<dbReference type="NCBIfam" id="NF009977">
    <property type="entry name" value="PRK13442.1"/>
    <property type="match status" value="1"/>
</dbReference>
<comment type="similarity">
    <text evidence="2">Belongs to the ATPase epsilon chain family.</text>
</comment>
<dbReference type="Gene3D" id="2.60.15.10">
    <property type="entry name" value="F0F1 ATP synthase delta/epsilon subunit, N-terminal"/>
    <property type="match status" value="1"/>
</dbReference>
<keyword evidence="6" id="KW-0066">ATP synthesis</keyword>
<evidence type="ECO:0000256" key="1">
    <source>
        <dbReference type="ARBA" id="ARBA00004202"/>
    </source>
</evidence>
<evidence type="ECO:0000256" key="6">
    <source>
        <dbReference type="ARBA" id="ARBA00023196"/>
    </source>
</evidence>
<comment type="caution">
    <text evidence="8">The sequence shown here is derived from an EMBL/GenBank/DDBJ whole genome shotgun (WGS) entry which is preliminary data.</text>
</comment>
<reference evidence="9" key="1">
    <citation type="journal article" date="2019" name="Int. J. Syst. Evol. Microbiol.">
        <title>The Global Catalogue of Microorganisms (GCM) 10K type strain sequencing project: providing services to taxonomists for standard genome sequencing and annotation.</title>
        <authorList>
            <consortium name="The Broad Institute Genomics Platform"/>
            <consortium name="The Broad Institute Genome Sequencing Center for Infectious Disease"/>
            <person name="Wu L."/>
            <person name="Ma J."/>
        </authorList>
    </citation>
    <scope>NUCLEOTIDE SEQUENCE [LARGE SCALE GENOMIC DNA]</scope>
    <source>
        <strain evidence="9">NCAIM B.02333</strain>
    </source>
</reference>
<gene>
    <name evidence="8" type="ORF">ACFOLH_07355</name>
</gene>
<proteinExistence type="inferred from homology"/>
<name>A0ABV7WEK8_9MICO</name>
<dbReference type="Proteomes" id="UP001595685">
    <property type="component" value="Unassembled WGS sequence"/>
</dbReference>
<dbReference type="InterPro" id="IPR020546">
    <property type="entry name" value="ATP_synth_F1_dsu/esu_N"/>
</dbReference>
<keyword evidence="5" id="KW-0472">Membrane</keyword>
<dbReference type="SUPFAM" id="SSF51344">
    <property type="entry name" value="Epsilon subunit of F1F0-ATP synthase N-terminal domain"/>
    <property type="match status" value="1"/>
</dbReference>
<dbReference type="InterPro" id="IPR036771">
    <property type="entry name" value="ATPsynth_dsu/esu_N"/>
</dbReference>
<dbReference type="RefSeq" id="WP_340292795.1">
    <property type="nucleotide sequence ID" value="NZ_JBBEOI010000083.1"/>
</dbReference>
<sequence length="91" mass="9297">MALQVQLVAADREVWTGEASMVSAVTPDGSLGVLPGHEPFLSLLADGPVSVTGSSGERVVADVSSGFMSVDHDLVTIVAQRVQVHPGSAKA</sequence>
<dbReference type="EMBL" id="JBHRWW010000004">
    <property type="protein sequence ID" value="MFC3688155.1"/>
    <property type="molecule type" value="Genomic_DNA"/>
</dbReference>
<keyword evidence="6" id="KW-0139">CF(1)</keyword>
<evidence type="ECO:0000256" key="3">
    <source>
        <dbReference type="ARBA" id="ARBA00022448"/>
    </source>
</evidence>
<accession>A0ABV7WEK8</accession>
<keyword evidence="9" id="KW-1185">Reference proteome</keyword>
<organism evidence="8 9">
    <name type="scientific">Aquipuribacter hungaricus</name>
    <dbReference type="NCBI Taxonomy" id="545624"/>
    <lineage>
        <taxon>Bacteria</taxon>
        <taxon>Bacillati</taxon>
        <taxon>Actinomycetota</taxon>
        <taxon>Actinomycetes</taxon>
        <taxon>Micrococcales</taxon>
        <taxon>Intrasporangiaceae</taxon>
        <taxon>Aquipuribacter</taxon>
    </lineage>
</organism>
<dbReference type="Pfam" id="PF02823">
    <property type="entry name" value="ATP-synt_DE_N"/>
    <property type="match status" value="1"/>
</dbReference>
<protein>
    <submittedName>
        <fullName evidence="8">F0F1 ATP synthase subunit epsilon</fullName>
    </submittedName>
</protein>